<dbReference type="Proteomes" id="UP000838756">
    <property type="component" value="Unassembled WGS sequence"/>
</dbReference>
<dbReference type="PANTHER" id="PTHR16453:SF9">
    <property type="entry name" value="GATOR COMPLEX PROTEIN MIOS"/>
    <property type="match status" value="1"/>
</dbReference>
<dbReference type="PANTHER" id="PTHR16453">
    <property type="entry name" value="WD40 DOMAIN-CONTAINING PROTEIN MIO FAMILY MEMBER"/>
    <property type="match status" value="1"/>
</dbReference>
<dbReference type="SUPFAM" id="SSF50978">
    <property type="entry name" value="WD40 repeat-like"/>
    <property type="match status" value="1"/>
</dbReference>
<dbReference type="Pfam" id="PF21720">
    <property type="entry name" value="MIOS_WD40"/>
    <property type="match status" value="1"/>
</dbReference>
<name>A0A8S4R7C5_9NEOP</name>
<dbReference type="Gene3D" id="2.130.10.10">
    <property type="entry name" value="YVTN repeat-like/Quinoprotein amine dehydrogenase"/>
    <property type="match status" value="1"/>
</dbReference>
<reference evidence="1" key="1">
    <citation type="submission" date="2022-03" db="EMBL/GenBank/DDBJ databases">
        <authorList>
            <person name="Lindestad O."/>
        </authorList>
    </citation>
    <scope>NUCLEOTIDE SEQUENCE</scope>
</reference>
<dbReference type="InterPro" id="IPR036322">
    <property type="entry name" value="WD40_repeat_dom_sf"/>
</dbReference>
<dbReference type="GO" id="GO:0005737">
    <property type="term" value="C:cytoplasm"/>
    <property type="evidence" value="ECO:0007669"/>
    <property type="project" value="TreeGrafter"/>
</dbReference>
<sequence length="199" mass="21572">MSSAKLDVIWSPVHQDKFIVWGQDITLYEVSRLQDIEKKTTFTQLSSTRGAVVIASQSASGVRCVDISAIADHPDPLLALGHVSGKVTLTSLKQTYDPLGLVGREFVARYPRACNSVAWNRTESNLLAVGLEKHRSDSCIQLWDVQTCSTDEFSDGTSPSAAEPPRPVAEAAVGESAHTVSWCSFAPCTLVASMNQKHL</sequence>
<keyword evidence="2" id="KW-1185">Reference proteome</keyword>
<dbReference type="EMBL" id="CAKXAJ010024734">
    <property type="protein sequence ID" value="CAH2229660.1"/>
    <property type="molecule type" value="Genomic_DNA"/>
</dbReference>
<evidence type="ECO:0000313" key="2">
    <source>
        <dbReference type="Proteomes" id="UP000838756"/>
    </source>
</evidence>
<accession>A0A8S4R7C5</accession>
<proteinExistence type="predicted"/>
<protein>
    <submittedName>
        <fullName evidence="1">Jg4589 protein</fullName>
    </submittedName>
</protein>
<feature type="non-terminal residue" evidence="1">
    <location>
        <position position="199"/>
    </location>
</feature>
<comment type="caution">
    <text evidence="1">The sequence shown here is derived from an EMBL/GenBank/DDBJ whole genome shotgun (WGS) entry which is preliminary data.</text>
</comment>
<evidence type="ECO:0000313" key="1">
    <source>
        <dbReference type="EMBL" id="CAH2229660.1"/>
    </source>
</evidence>
<dbReference type="InterPro" id="IPR037593">
    <property type="entry name" value="MIOS/Sea4"/>
</dbReference>
<dbReference type="GO" id="GO:0034198">
    <property type="term" value="P:cellular response to amino acid starvation"/>
    <property type="evidence" value="ECO:0007669"/>
    <property type="project" value="TreeGrafter"/>
</dbReference>
<gene>
    <name evidence="1" type="primary">jg4589</name>
    <name evidence="1" type="ORF">PAEG_LOCUS9063</name>
</gene>
<organism evidence="1 2">
    <name type="scientific">Pararge aegeria aegeria</name>
    <dbReference type="NCBI Taxonomy" id="348720"/>
    <lineage>
        <taxon>Eukaryota</taxon>
        <taxon>Metazoa</taxon>
        <taxon>Ecdysozoa</taxon>
        <taxon>Arthropoda</taxon>
        <taxon>Hexapoda</taxon>
        <taxon>Insecta</taxon>
        <taxon>Pterygota</taxon>
        <taxon>Neoptera</taxon>
        <taxon>Endopterygota</taxon>
        <taxon>Lepidoptera</taxon>
        <taxon>Glossata</taxon>
        <taxon>Ditrysia</taxon>
        <taxon>Papilionoidea</taxon>
        <taxon>Nymphalidae</taxon>
        <taxon>Satyrinae</taxon>
        <taxon>Satyrini</taxon>
        <taxon>Parargina</taxon>
        <taxon>Pararge</taxon>
    </lineage>
</organism>
<dbReference type="OrthoDB" id="341486at2759"/>
<dbReference type="InterPro" id="IPR015943">
    <property type="entry name" value="WD40/YVTN_repeat-like_dom_sf"/>
</dbReference>
<dbReference type="GO" id="GO:1904263">
    <property type="term" value="P:positive regulation of TORC1 signaling"/>
    <property type="evidence" value="ECO:0007669"/>
    <property type="project" value="TreeGrafter"/>
</dbReference>
<dbReference type="AlphaFoldDB" id="A0A8S4R7C5"/>